<organism evidence="1 2">
    <name type="scientific">Fuscibacter oryzae</name>
    <dbReference type="NCBI Taxonomy" id="2803939"/>
    <lineage>
        <taxon>Bacteria</taxon>
        <taxon>Pseudomonadati</taxon>
        <taxon>Pseudomonadota</taxon>
        <taxon>Alphaproteobacteria</taxon>
        <taxon>Rhodobacterales</taxon>
        <taxon>Paracoccaceae</taxon>
        <taxon>Fuscibacter</taxon>
    </lineage>
</organism>
<evidence type="ECO:0000313" key="1">
    <source>
        <dbReference type="EMBL" id="MBL4929650.1"/>
    </source>
</evidence>
<evidence type="ECO:0000313" key="2">
    <source>
        <dbReference type="Proteomes" id="UP000619033"/>
    </source>
</evidence>
<dbReference type="EMBL" id="JAESVP010000009">
    <property type="protein sequence ID" value="MBL4929650.1"/>
    <property type="molecule type" value="Genomic_DNA"/>
</dbReference>
<comment type="caution">
    <text evidence="1">The sequence shown here is derived from an EMBL/GenBank/DDBJ whole genome shotgun (WGS) entry which is preliminary data.</text>
</comment>
<proteinExistence type="predicted"/>
<sequence length="141" mass="15472">MSAEADLHHACAELGTILFTITVLDPARALVWRSYTSHPTEYPQQGTKPQTRDEWFINCIEQKNTFVANTAPEFAKHFFDHELITSMGLGSACNIPVWDDQGVVRLTVNLLAEPGHFTPGKLASYHKLVAAARPALLAAAA</sequence>
<dbReference type="Proteomes" id="UP000619033">
    <property type="component" value="Unassembled WGS sequence"/>
</dbReference>
<dbReference type="RefSeq" id="WP_202662187.1">
    <property type="nucleotide sequence ID" value="NZ_JAESVP010000009.1"/>
</dbReference>
<dbReference type="AlphaFoldDB" id="A0A8J7MV66"/>
<reference evidence="1" key="1">
    <citation type="submission" date="2021-01" db="EMBL/GenBank/DDBJ databases">
        <title>Genome seq and assembly of Tabrizicola sp. KVB23.</title>
        <authorList>
            <person name="Chhetri G."/>
        </authorList>
    </citation>
    <scope>NUCLEOTIDE SEQUENCE</scope>
    <source>
        <strain evidence="1">KVB23</strain>
    </source>
</reference>
<keyword evidence="2" id="KW-1185">Reference proteome</keyword>
<gene>
    <name evidence="1" type="ORF">JI744_16210</name>
</gene>
<name>A0A8J7MV66_9RHOB</name>
<protein>
    <submittedName>
        <fullName evidence="1">GAF domain-containing protein</fullName>
    </submittedName>
</protein>
<accession>A0A8J7MV66</accession>